<dbReference type="AlphaFoldDB" id="A0A4W2DDI7"/>
<keyword evidence="12" id="KW-1015">Disulfide bond</keyword>
<dbReference type="Pfam" id="PF09258">
    <property type="entry name" value="Glyco_transf_64"/>
    <property type="match status" value="1"/>
</dbReference>
<evidence type="ECO:0000259" key="21">
    <source>
        <dbReference type="Pfam" id="PF09258"/>
    </source>
</evidence>
<accession>A0A4W2DDI7</accession>
<evidence type="ECO:0000256" key="6">
    <source>
        <dbReference type="ARBA" id="ARBA00022679"/>
    </source>
</evidence>
<reference evidence="22" key="3">
    <citation type="submission" date="2025-09" db="UniProtKB">
        <authorList>
            <consortium name="Ensembl"/>
        </authorList>
    </citation>
    <scope>IDENTIFICATION</scope>
</reference>
<keyword evidence="5" id="KW-0328">Glycosyltransferase</keyword>
<dbReference type="InterPro" id="IPR015338">
    <property type="entry name" value="GT64_dom"/>
</dbReference>
<reference evidence="22 23" key="1">
    <citation type="submission" date="2018-11" db="EMBL/GenBank/DDBJ databases">
        <title>Haplotype-resolved cattle genomes.</title>
        <authorList>
            <person name="Low W.Y."/>
            <person name="Tearle R."/>
            <person name="Bickhart D.M."/>
            <person name="Rosen B.D."/>
            <person name="Koren S."/>
            <person name="Rhie A."/>
            <person name="Hiendleder S."/>
            <person name="Phillippy A.M."/>
            <person name="Smith T.P.L."/>
            <person name="Williams J.L."/>
        </authorList>
    </citation>
    <scope>NUCLEOTIDE SEQUENCE [LARGE SCALE GENOMIC DNA]</scope>
</reference>
<keyword evidence="9" id="KW-0735">Signal-anchor</keyword>
<proteinExistence type="inferred from homology"/>
<evidence type="ECO:0000313" key="23">
    <source>
        <dbReference type="Proteomes" id="UP000314981"/>
    </source>
</evidence>
<keyword evidence="8" id="KW-0256">Endoplasmic reticulum</keyword>
<dbReference type="GO" id="GO:0005789">
    <property type="term" value="C:endoplasmic reticulum membrane"/>
    <property type="evidence" value="ECO:0007669"/>
    <property type="project" value="UniProtKB-SubCell"/>
</dbReference>
<dbReference type="PANTHER" id="PTHR48261:SF3">
    <property type="entry name" value="EXOSTOSIN GLYCOSYLTRANSFERASE 1"/>
    <property type="match status" value="1"/>
</dbReference>
<keyword evidence="7" id="KW-0812">Transmembrane</keyword>
<evidence type="ECO:0000313" key="22">
    <source>
        <dbReference type="Ensembl" id="ENSBIXP00000022366.1"/>
    </source>
</evidence>
<evidence type="ECO:0000256" key="12">
    <source>
        <dbReference type="ARBA" id="ARBA00023157"/>
    </source>
</evidence>
<evidence type="ECO:0000259" key="20">
    <source>
        <dbReference type="Pfam" id="PF03016"/>
    </source>
</evidence>
<feature type="domain" description="Exostosin GT47" evidence="20">
    <location>
        <begin position="107"/>
        <end position="332"/>
    </location>
</feature>
<comment type="similarity">
    <text evidence="3">Belongs to the glycosyltransferase 47 family.</text>
</comment>
<comment type="pathway">
    <text evidence="2">Protein modification; protein glycosylation.</text>
</comment>
<dbReference type="Ensembl" id="ENSBIXT00000037452.1">
    <property type="protein sequence ID" value="ENSBIXP00000022366.1"/>
    <property type="gene ID" value="ENSBIXG00000025239.1"/>
</dbReference>
<evidence type="ECO:0000256" key="9">
    <source>
        <dbReference type="ARBA" id="ARBA00022968"/>
    </source>
</evidence>
<evidence type="ECO:0000256" key="18">
    <source>
        <dbReference type="ARBA" id="ARBA00082373"/>
    </source>
</evidence>
<dbReference type="GO" id="GO:0050508">
    <property type="term" value="F:glucuronosyl-N-acetylglucosaminyl-proteoglycan 4-alpha-N-acetylglucosaminyltransferase activity"/>
    <property type="evidence" value="ECO:0007669"/>
    <property type="project" value="UniProtKB-EC"/>
</dbReference>
<reference evidence="22" key="2">
    <citation type="submission" date="2025-08" db="UniProtKB">
        <authorList>
            <consortium name="Ensembl"/>
        </authorList>
    </citation>
    <scope>IDENTIFICATION</scope>
</reference>
<dbReference type="Gene3D" id="3.90.550.10">
    <property type="entry name" value="Spore Coat Polysaccharide Biosynthesis Protein SpsA, Chain A"/>
    <property type="match status" value="1"/>
</dbReference>
<protein>
    <recommendedName>
        <fullName evidence="16">Exostosin-like 1</fullName>
        <ecNumber evidence="4">2.4.1.224</ecNumber>
    </recommendedName>
    <alternativeName>
        <fullName evidence="17">Exostosin-L</fullName>
    </alternativeName>
    <alternativeName>
        <fullName evidence="19">Glucuronosyl-N-acetylglucosaminyl-proteoglycan 4-alpha-N-acetylglucosaminyltransferase</fullName>
    </alternativeName>
    <alternativeName>
        <fullName evidence="18">Multiple exostosis-like protein</fullName>
    </alternativeName>
</protein>
<dbReference type="EC" id="2.4.1.224" evidence="4"/>
<evidence type="ECO:0000256" key="10">
    <source>
        <dbReference type="ARBA" id="ARBA00022989"/>
    </source>
</evidence>
<evidence type="ECO:0000256" key="8">
    <source>
        <dbReference type="ARBA" id="ARBA00022824"/>
    </source>
</evidence>
<evidence type="ECO:0000256" key="7">
    <source>
        <dbReference type="ARBA" id="ARBA00022692"/>
    </source>
</evidence>
<dbReference type="InterPro" id="IPR004263">
    <property type="entry name" value="Exostosin"/>
</dbReference>
<keyword evidence="6" id="KW-0808">Transferase</keyword>
<comment type="subcellular location">
    <subcellularLocation>
        <location evidence="1">Endoplasmic reticulum membrane</location>
        <topology evidence="1">Single-pass type II membrane protein</topology>
    </subcellularLocation>
</comment>
<organism evidence="22 23">
    <name type="scientific">Bos indicus x Bos taurus</name>
    <name type="common">Hybrid cattle</name>
    <dbReference type="NCBI Taxonomy" id="30522"/>
    <lineage>
        <taxon>Eukaryota</taxon>
        <taxon>Metazoa</taxon>
        <taxon>Chordata</taxon>
        <taxon>Craniata</taxon>
        <taxon>Vertebrata</taxon>
        <taxon>Euteleostomi</taxon>
        <taxon>Mammalia</taxon>
        <taxon>Eutheria</taxon>
        <taxon>Laurasiatheria</taxon>
        <taxon>Artiodactyla</taxon>
        <taxon>Ruminantia</taxon>
        <taxon>Pecora</taxon>
        <taxon>Bovidae</taxon>
        <taxon>Bovinae</taxon>
        <taxon>Bos</taxon>
    </lineage>
</organism>
<name>A0A4W2DDI7_BOBOX</name>
<dbReference type="STRING" id="30522.A0A4W2DDI7"/>
<evidence type="ECO:0000256" key="4">
    <source>
        <dbReference type="ARBA" id="ARBA00012194"/>
    </source>
</evidence>
<dbReference type="Pfam" id="PF03016">
    <property type="entry name" value="Exostosin_GT47"/>
    <property type="match status" value="1"/>
</dbReference>
<evidence type="ECO:0000256" key="1">
    <source>
        <dbReference type="ARBA" id="ARBA00004648"/>
    </source>
</evidence>
<evidence type="ECO:0000256" key="16">
    <source>
        <dbReference type="ARBA" id="ARBA00074809"/>
    </source>
</evidence>
<evidence type="ECO:0000256" key="11">
    <source>
        <dbReference type="ARBA" id="ARBA00023136"/>
    </source>
</evidence>
<dbReference type="InterPro" id="IPR040911">
    <property type="entry name" value="Exostosin_GT47"/>
</dbReference>
<evidence type="ECO:0000256" key="14">
    <source>
        <dbReference type="ARBA" id="ARBA00052657"/>
    </source>
</evidence>
<comment type="catalytic activity">
    <reaction evidence="14">
        <text>3-O-{[(1-&gt;4)-beta-D-GlcA-(1-&gt;4)-alpha-D-GlcNAc](n)-(1-&gt;4)-beta-D-GlcA-(1-&gt;3)-beta-D-Gal-(1-&gt;3)-beta-D-Gal-(1-&gt;4)-beta-D-Xyl}-L-seryl-[protein] + UDP-N-acetyl-alpha-D-glucosamine = 3-O-{alpha-D-GlcNAc-[(1-&gt;4)-beta-D-GlcA-(1-&gt;4)-alpha-D-GlcNAc](n)-(1-&gt;4)-beta-D-GlcA-(1-&gt;3)-beta-D-Gal-(1-&gt;3)-beta-D-Gal-(1-&gt;4)-beta-D-Xyl}-L-seryl-[protein] + UDP + H(+)</text>
        <dbReference type="Rhea" id="RHEA:16213"/>
        <dbReference type="Rhea" id="RHEA-COMP:12621"/>
        <dbReference type="Rhea" id="RHEA-COMP:12623"/>
        <dbReference type="ChEBI" id="CHEBI:15378"/>
        <dbReference type="ChEBI" id="CHEBI:57705"/>
        <dbReference type="ChEBI" id="CHEBI:58223"/>
        <dbReference type="ChEBI" id="CHEBI:132415"/>
        <dbReference type="ChEBI" id="CHEBI:132416"/>
        <dbReference type="EC" id="2.4.1.224"/>
    </reaction>
</comment>
<dbReference type="OMA" id="QWNGGKN"/>
<dbReference type="PANTHER" id="PTHR48261">
    <property type="entry name" value="ACETYLGLUCOSAMINYLTRANSFERASE"/>
    <property type="match status" value="1"/>
</dbReference>
<keyword evidence="13" id="KW-0325">Glycoprotein</keyword>
<keyword evidence="23" id="KW-1185">Reference proteome</keyword>
<keyword evidence="11" id="KW-0472">Membrane</keyword>
<comment type="function">
    <text evidence="15">Glycosyltransferase required for the biosynthesis of heparan-sulfate (HS). Transfers N-acetyl-alpha-D-glucosamine to the nascent HS chain (GlcNAcT-II activity). Appears to lack GlcNAcT I and GlcAT-II activities.</text>
</comment>
<evidence type="ECO:0000256" key="19">
    <source>
        <dbReference type="ARBA" id="ARBA00083239"/>
    </source>
</evidence>
<evidence type="ECO:0000256" key="13">
    <source>
        <dbReference type="ARBA" id="ARBA00023180"/>
    </source>
</evidence>
<sequence length="919" mass="101393">MQSWRRKSLWLALSASWLLILLRVFPVLRLAEPARRQAGAPQGWPRWLDAELLQSFSQPGELLEDGPQPPQAPRGGSCYRGACFDASRCRGGGLKVFVYPAVGPISETPRKVLTSIEGSRYHTASAAEACLLILVLSPDTPAGECHPELPQWDGGKNHLVLSLHPAPCLRIFQLGQAMVAEASPTMDTFRPGFDVALPLLPEAHPLRGGALGQLQQHSPLPGVALIAMAEERGGWRTVGTNFSACPWDGRCEQDHGPKQTHPRATLPNATFCLIPGRNPDALHFLQALQAGCIPVLLSPRWELPFSEVIDWTKAAVVADERLPLQVLAALQEMPLTRVLALRQQAQFLWDAYFSSVEKVIHTTLEIIQDRVSGASAHPSLLWNSPPGALLALSTFSTSPSDFPFYHLQQGSRPLGRFSALIWVGALGQPPLKLIQAVAGAQHCAQILVLWSSKKPPPPRWPETAVPLTVLDGHRKRTRFCVMREGRGTTLLSQASDRFLPYSAISTDAILSLDAHSSLSTSEVDFAFMVWQSFPERMVGFLTWSHFWDETQGGWGYTGERANEFSMVLTSAAFYHRYYHTLFTHSLPKALRTLADESPPCVEVLMNFLVAAVTKLPPIKVPYGPWHQEAKPPLVPGSPRLRSEPRPAAQDCINQMAAGFGHMPLVSSRLRLDPVLFKDPVSVLRSRRLHEPARPPPPPRSSALSQPVCPVVPLFMLPCTGTVRPPGLTREPQEGRAVASSLWPGREASLPQVPGLPGTILEPQGWSKDAPRSQFQGFLLDRAEQSWEGRRWKRRWPLRPGRLRHCRRPALPASSIRGQHRAALPIPGPRVKVAQSCPTLCDLMGYTIHGILQVRILEWVAFPFSRGSSQPRDRTQVSRIAGGSRTENGVLNACRARGLGGWLVVPSLTSENWFGPHTWD</sequence>
<evidence type="ECO:0000256" key="15">
    <source>
        <dbReference type="ARBA" id="ARBA00057834"/>
    </source>
</evidence>
<feature type="domain" description="Glycosyl transferase 64" evidence="21">
    <location>
        <begin position="417"/>
        <end position="676"/>
    </location>
</feature>
<dbReference type="FunFam" id="3.90.550.10:FF:000109">
    <property type="entry name" value="Exostosin like glycosyltransferase 1"/>
    <property type="match status" value="1"/>
</dbReference>
<keyword evidence="10" id="KW-1133">Transmembrane helix</keyword>
<evidence type="ECO:0000256" key="3">
    <source>
        <dbReference type="ARBA" id="ARBA00010271"/>
    </source>
</evidence>
<dbReference type="Proteomes" id="UP000314981">
    <property type="component" value="Chromosome 2"/>
</dbReference>
<dbReference type="InterPro" id="IPR029044">
    <property type="entry name" value="Nucleotide-diphossugar_trans"/>
</dbReference>
<evidence type="ECO:0000256" key="5">
    <source>
        <dbReference type="ARBA" id="ARBA00022676"/>
    </source>
</evidence>
<gene>
    <name evidence="22" type="primary">EXTL1</name>
</gene>
<evidence type="ECO:0000256" key="17">
    <source>
        <dbReference type="ARBA" id="ARBA00080873"/>
    </source>
</evidence>
<evidence type="ECO:0000256" key="2">
    <source>
        <dbReference type="ARBA" id="ARBA00004922"/>
    </source>
</evidence>
<dbReference type="GO" id="GO:0015012">
    <property type="term" value="P:heparan sulfate proteoglycan biosynthetic process"/>
    <property type="evidence" value="ECO:0007669"/>
    <property type="project" value="UniProtKB-ARBA"/>
</dbReference>
<dbReference type="SUPFAM" id="SSF53448">
    <property type="entry name" value="Nucleotide-diphospho-sugar transferases"/>
    <property type="match status" value="1"/>
</dbReference>